<proteinExistence type="inferred from homology"/>
<dbReference type="OrthoDB" id="3364440at2759"/>
<dbReference type="InterPro" id="IPR014746">
    <property type="entry name" value="Gln_synth/guanido_kin_cat_dom"/>
</dbReference>
<accession>A0A9P5Q898</accession>
<dbReference type="InterPro" id="IPR008146">
    <property type="entry name" value="Gln_synth_cat_dom"/>
</dbReference>
<dbReference type="InterPro" id="IPR036651">
    <property type="entry name" value="Gln_synt_N_sf"/>
</dbReference>
<dbReference type="Gene3D" id="3.10.20.70">
    <property type="entry name" value="Glutamine synthetase, N-terminal domain"/>
    <property type="match status" value="1"/>
</dbReference>
<evidence type="ECO:0000256" key="3">
    <source>
        <dbReference type="PROSITE-ProRule" id="PRU01331"/>
    </source>
</evidence>
<dbReference type="SUPFAM" id="SSF55931">
    <property type="entry name" value="Glutamine synthetase/guanido kinase"/>
    <property type="match status" value="1"/>
</dbReference>
<comment type="similarity">
    <text evidence="3 4">Belongs to the glutamine synthetase family.</text>
</comment>
<dbReference type="PROSITE" id="PS51987">
    <property type="entry name" value="GS_CATALYTIC"/>
    <property type="match status" value="1"/>
</dbReference>
<dbReference type="Pfam" id="PF00120">
    <property type="entry name" value="Gln-synt_C"/>
    <property type="match status" value="1"/>
</dbReference>
<gene>
    <name evidence="6" type="ORF">BDP27DRAFT_1315155</name>
</gene>
<keyword evidence="7" id="KW-1185">Reference proteome</keyword>
<name>A0A9P5Q898_9AGAR</name>
<dbReference type="PANTHER" id="PTHR43785">
    <property type="entry name" value="GAMMA-GLUTAMYLPUTRESCINE SYNTHETASE"/>
    <property type="match status" value="1"/>
</dbReference>
<evidence type="ECO:0000313" key="7">
    <source>
        <dbReference type="Proteomes" id="UP000772434"/>
    </source>
</evidence>
<evidence type="ECO:0000256" key="4">
    <source>
        <dbReference type="RuleBase" id="RU000384"/>
    </source>
</evidence>
<dbReference type="SMART" id="SM01230">
    <property type="entry name" value="Gln-synt_C"/>
    <property type="match status" value="1"/>
</dbReference>
<organism evidence="6 7">
    <name type="scientific">Rhodocollybia butyracea</name>
    <dbReference type="NCBI Taxonomy" id="206335"/>
    <lineage>
        <taxon>Eukaryota</taxon>
        <taxon>Fungi</taxon>
        <taxon>Dikarya</taxon>
        <taxon>Basidiomycota</taxon>
        <taxon>Agaricomycotina</taxon>
        <taxon>Agaricomycetes</taxon>
        <taxon>Agaricomycetidae</taxon>
        <taxon>Agaricales</taxon>
        <taxon>Marasmiineae</taxon>
        <taxon>Omphalotaceae</taxon>
        <taxon>Rhodocollybia</taxon>
    </lineage>
</organism>
<reference evidence="6" key="1">
    <citation type="submission" date="2020-11" db="EMBL/GenBank/DDBJ databases">
        <authorList>
            <consortium name="DOE Joint Genome Institute"/>
            <person name="Ahrendt S."/>
            <person name="Riley R."/>
            <person name="Andreopoulos W."/>
            <person name="Labutti K."/>
            <person name="Pangilinan J."/>
            <person name="Ruiz-Duenas F.J."/>
            <person name="Barrasa J.M."/>
            <person name="Sanchez-Garcia M."/>
            <person name="Camarero S."/>
            <person name="Miyauchi S."/>
            <person name="Serrano A."/>
            <person name="Linde D."/>
            <person name="Babiker R."/>
            <person name="Drula E."/>
            <person name="Ayuso-Fernandez I."/>
            <person name="Pacheco R."/>
            <person name="Padilla G."/>
            <person name="Ferreira P."/>
            <person name="Barriuso J."/>
            <person name="Kellner H."/>
            <person name="Castanera R."/>
            <person name="Alfaro M."/>
            <person name="Ramirez L."/>
            <person name="Pisabarro A.G."/>
            <person name="Kuo A."/>
            <person name="Tritt A."/>
            <person name="Lipzen A."/>
            <person name="He G."/>
            <person name="Yan M."/>
            <person name="Ng V."/>
            <person name="Cullen D."/>
            <person name="Martin F."/>
            <person name="Rosso M.-N."/>
            <person name="Henrissat B."/>
            <person name="Hibbett D."/>
            <person name="Martinez A.T."/>
            <person name="Grigoriev I.V."/>
        </authorList>
    </citation>
    <scope>NUCLEOTIDE SEQUENCE</scope>
    <source>
        <strain evidence="6">AH 40177</strain>
    </source>
</reference>
<protein>
    <recommendedName>
        <fullName evidence="1">Glutamine synthetase</fullName>
    </recommendedName>
</protein>
<dbReference type="EMBL" id="JADNRY010000009">
    <property type="protein sequence ID" value="KAF9075505.1"/>
    <property type="molecule type" value="Genomic_DNA"/>
</dbReference>
<dbReference type="Proteomes" id="UP000772434">
    <property type="component" value="Unassembled WGS sequence"/>
</dbReference>
<feature type="domain" description="GS catalytic" evidence="5">
    <location>
        <begin position="136"/>
        <end position="475"/>
    </location>
</feature>
<keyword evidence="2" id="KW-0436">Ligase</keyword>
<sequence length="475" mass="52628">MDHSYGVVYEPEKLEKYVFTLDKAVRAGIDIRYVRIYWVDLANTRRCRLLPINYFKELLRSKRPGVNVGKVGLGLVYLITPPCFSPIGEYIYALDMSTLRPLPFAPGTIAVLGFFEEKTPYMDPQGALTVNVPTCPRTVLKRVVENAEETCKTRFLVGFETEFILLSNTRPVTASSVHQWSATSGMLAGSKEAQFLEDIGNAMHDAGLSLQMLHPESAPGQYEVVSGPLSPLDAADQVIFVREFVANLAAKHDLHATFAPRPFMNSAGSAAHIHISVHRRDGSKKPADKLSDNESSFLAGVLEHLPAIPAITLPIPASYKRMTDGVWSGGTYVHYGTENREAPIRLTNLTSPESRKFEMRFVDATSNPHLALAAIIGAGLTGLRESKELTMTDVKGPKCAWEMDEAERQALGITKRMPLDIEQARANLEQDEVMKDVLGSELIEKYLSVNRTLGDALSKQGETEEQELSRLVEFF</sequence>
<evidence type="ECO:0000313" key="6">
    <source>
        <dbReference type="EMBL" id="KAF9075505.1"/>
    </source>
</evidence>
<evidence type="ECO:0000256" key="1">
    <source>
        <dbReference type="ARBA" id="ARBA00021364"/>
    </source>
</evidence>
<evidence type="ECO:0000256" key="2">
    <source>
        <dbReference type="ARBA" id="ARBA00022598"/>
    </source>
</evidence>
<dbReference type="GO" id="GO:0006542">
    <property type="term" value="P:glutamine biosynthetic process"/>
    <property type="evidence" value="ECO:0007669"/>
    <property type="project" value="InterPro"/>
</dbReference>
<dbReference type="GO" id="GO:0004356">
    <property type="term" value="F:glutamine synthetase activity"/>
    <property type="evidence" value="ECO:0007669"/>
    <property type="project" value="InterPro"/>
</dbReference>
<dbReference type="Gene3D" id="3.30.590.10">
    <property type="entry name" value="Glutamine synthetase/guanido kinase, catalytic domain"/>
    <property type="match status" value="1"/>
</dbReference>
<dbReference type="AlphaFoldDB" id="A0A9P5Q898"/>
<evidence type="ECO:0000259" key="5">
    <source>
        <dbReference type="PROSITE" id="PS51987"/>
    </source>
</evidence>
<comment type="caution">
    <text evidence="6">The sequence shown here is derived from an EMBL/GenBank/DDBJ whole genome shotgun (WGS) entry which is preliminary data.</text>
</comment>
<dbReference type="PANTHER" id="PTHR43785:SF2">
    <property type="entry name" value="TYPE-1 GLUTAMINE SYNTHETASE 1"/>
    <property type="match status" value="1"/>
</dbReference>